<dbReference type="Pfam" id="PF09820">
    <property type="entry name" value="AAA-ATPase_like"/>
    <property type="match status" value="1"/>
</dbReference>
<feature type="domain" description="AAA-ATPase-like" evidence="1">
    <location>
        <begin position="36"/>
        <end position="261"/>
    </location>
</feature>
<evidence type="ECO:0000313" key="3">
    <source>
        <dbReference type="Proteomes" id="UP001152759"/>
    </source>
</evidence>
<dbReference type="AlphaFoldDB" id="A0A9P0A4I7"/>
<gene>
    <name evidence="2" type="ORF">BEMITA_LOCUS2710</name>
</gene>
<dbReference type="PANTHER" id="PTHR34825:SF1">
    <property type="entry name" value="AAA-ATPASE-LIKE DOMAIN-CONTAINING PROTEIN"/>
    <property type="match status" value="1"/>
</dbReference>
<evidence type="ECO:0000259" key="1">
    <source>
        <dbReference type="Pfam" id="PF09820"/>
    </source>
</evidence>
<dbReference type="PANTHER" id="PTHR34825">
    <property type="entry name" value="CONSERVED PROTEIN, WITH A WEAK D-GALACTARATE DEHYDRATASE/ALTRONATE HYDROLASE DOMAIN"/>
    <property type="match status" value="1"/>
</dbReference>
<name>A0A9P0A4I7_BEMTA</name>
<dbReference type="InterPro" id="IPR018631">
    <property type="entry name" value="AAA-ATPase-like_dom"/>
</dbReference>
<organism evidence="2 3">
    <name type="scientific">Bemisia tabaci</name>
    <name type="common">Sweetpotato whitefly</name>
    <name type="synonym">Aleurodes tabaci</name>
    <dbReference type="NCBI Taxonomy" id="7038"/>
    <lineage>
        <taxon>Eukaryota</taxon>
        <taxon>Metazoa</taxon>
        <taxon>Ecdysozoa</taxon>
        <taxon>Arthropoda</taxon>
        <taxon>Hexapoda</taxon>
        <taxon>Insecta</taxon>
        <taxon>Pterygota</taxon>
        <taxon>Neoptera</taxon>
        <taxon>Paraneoptera</taxon>
        <taxon>Hemiptera</taxon>
        <taxon>Sternorrhyncha</taxon>
        <taxon>Aleyrodoidea</taxon>
        <taxon>Aleyrodidae</taxon>
        <taxon>Aleyrodinae</taxon>
        <taxon>Bemisia</taxon>
    </lineage>
</organism>
<sequence length="589" mass="66835">MFFQIILLFLYPHSKNLIESARTQNSKNRSNSIGDISDFHEFLTRNQRLYVDKTSFLKNFMQHDHEDDAHNVTVIIKPPGFGKTMLLSTVDYFLNLKNNASKDSSIAELNIMSTDIEAEVFRSTHMNRYPVVRISFASVNASNFSEAVQKISHLMSDVIQDFAYLLGEEQRLAFGPLLEGTGTTKSSAQEIAYSLRLLCSYIQRHHQIAPIILIDDYDAPLYFNYASDFYREMFMFMGLFLHGTLHESQMSKALVTGVTMVDFSKRYQYKVPFTSRYTGDDFGFTKEEVVTLLHRNGKDAGAYNILEENFGGYTFNDSYSTMLHPRGVVTYLATGAMDEITDVASKDLLKDLLKKRGLFPVLLVQHLLAGQIPSGHLEDDLNHPEIKEDICPFLLYLQKFGFATQDFKVPNLGVRRLLTEVVKGDGEGNIPDYFTMTDSLVRGDFESALPALKSYLDNPGDFFKQAFWSDPVEDKPKTLLSFYIGEILYGVELRYDTTAKFVHHKQGLDSIEMLPGGNYGVPIRVRMVETASPEGGWTKMKGKVAKLMTSAVPKNETEILVRYGKSFVDVCLRRFQGFADGNNQNSKDR</sequence>
<protein>
    <recommendedName>
        <fullName evidence="1">AAA-ATPase-like domain-containing protein</fullName>
    </recommendedName>
</protein>
<dbReference type="EMBL" id="OU963871">
    <property type="protein sequence ID" value="CAH0383247.1"/>
    <property type="molecule type" value="Genomic_DNA"/>
</dbReference>
<evidence type="ECO:0000313" key="2">
    <source>
        <dbReference type="EMBL" id="CAH0383247.1"/>
    </source>
</evidence>
<accession>A0A9P0A4I7</accession>
<proteinExistence type="predicted"/>
<keyword evidence="3" id="KW-1185">Reference proteome</keyword>
<reference evidence="2" key="1">
    <citation type="submission" date="2021-12" db="EMBL/GenBank/DDBJ databases">
        <authorList>
            <person name="King R."/>
        </authorList>
    </citation>
    <scope>NUCLEOTIDE SEQUENCE</scope>
</reference>
<dbReference type="Proteomes" id="UP001152759">
    <property type="component" value="Chromosome 10"/>
</dbReference>